<dbReference type="InterPro" id="IPR017441">
    <property type="entry name" value="Protein_kinase_ATP_BS"/>
</dbReference>
<dbReference type="PROSITE" id="PS00108">
    <property type="entry name" value="PROTEIN_KINASE_ST"/>
    <property type="match status" value="1"/>
</dbReference>
<feature type="compositionally biased region" description="Acidic residues" evidence="6">
    <location>
        <begin position="34"/>
        <end position="66"/>
    </location>
</feature>
<evidence type="ECO:0000256" key="4">
    <source>
        <dbReference type="ARBA" id="ARBA00022840"/>
    </source>
</evidence>
<proteinExistence type="predicted"/>
<evidence type="ECO:0000256" key="3">
    <source>
        <dbReference type="ARBA" id="ARBA00022777"/>
    </source>
</evidence>
<comment type="caution">
    <text evidence="9">The sequence shown here is derived from an EMBL/GenBank/DDBJ whole genome shotgun (WGS) entry which is preliminary data.</text>
</comment>
<organism evidence="9 10">
    <name type="scientific">Triparma verrucosa</name>
    <dbReference type="NCBI Taxonomy" id="1606542"/>
    <lineage>
        <taxon>Eukaryota</taxon>
        <taxon>Sar</taxon>
        <taxon>Stramenopiles</taxon>
        <taxon>Ochrophyta</taxon>
        <taxon>Bolidophyceae</taxon>
        <taxon>Parmales</taxon>
        <taxon>Triparmaceae</taxon>
        <taxon>Triparma</taxon>
    </lineage>
</organism>
<dbReference type="PANTHER" id="PTHR48016">
    <property type="entry name" value="MAP KINASE KINASE KINASE SSK2-RELATED-RELATED"/>
    <property type="match status" value="1"/>
</dbReference>
<dbReference type="CDD" id="cd05992">
    <property type="entry name" value="PB1"/>
    <property type="match status" value="1"/>
</dbReference>
<dbReference type="Gene3D" id="1.10.510.10">
    <property type="entry name" value="Transferase(Phosphotransferase) domain 1"/>
    <property type="match status" value="1"/>
</dbReference>
<dbReference type="Gene3D" id="3.10.20.90">
    <property type="entry name" value="Phosphatidylinositol 3-kinase Catalytic Subunit, Chain A, domain 1"/>
    <property type="match status" value="1"/>
</dbReference>
<dbReference type="GO" id="GO:0005524">
    <property type="term" value="F:ATP binding"/>
    <property type="evidence" value="ECO:0007669"/>
    <property type="project" value="UniProtKB-UniRule"/>
</dbReference>
<evidence type="ECO:0000259" key="8">
    <source>
        <dbReference type="PROSITE" id="PS51745"/>
    </source>
</evidence>
<dbReference type="InterPro" id="IPR000719">
    <property type="entry name" value="Prot_kinase_dom"/>
</dbReference>
<dbReference type="SUPFAM" id="SSF56112">
    <property type="entry name" value="Protein kinase-like (PK-like)"/>
    <property type="match status" value="1"/>
</dbReference>
<dbReference type="PROSITE" id="PS00107">
    <property type="entry name" value="PROTEIN_KINASE_ATP"/>
    <property type="match status" value="1"/>
</dbReference>
<keyword evidence="1" id="KW-0808">Transferase</keyword>
<dbReference type="Pfam" id="PF00564">
    <property type="entry name" value="PB1"/>
    <property type="match status" value="1"/>
</dbReference>
<protein>
    <submittedName>
        <fullName evidence="9">Uncharacterized protein</fullName>
    </submittedName>
</protein>
<dbReference type="InterPro" id="IPR011009">
    <property type="entry name" value="Kinase-like_dom_sf"/>
</dbReference>
<dbReference type="EMBL" id="BRXX01000614">
    <property type="protein sequence ID" value="GMH49975.1"/>
    <property type="molecule type" value="Genomic_DNA"/>
</dbReference>
<feature type="region of interest" description="Disordered" evidence="6">
    <location>
        <begin position="1"/>
        <end position="105"/>
    </location>
</feature>
<dbReference type="SMART" id="SM00220">
    <property type="entry name" value="S_TKc"/>
    <property type="match status" value="1"/>
</dbReference>
<reference evidence="10" key="1">
    <citation type="journal article" date="2023" name="Commun. Biol.">
        <title>Genome analysis of Parmales, the sister group of diatoms, reveals the evolutionary specialization of diatoms from phago-mixotrophs to photoautotrophs.</title>
        <authorList>
            <person name="Ban H."/>
            <person name="Sato S."/>
            <person name="Yoshikawa S."/>
            <person name="Yamada K."/>
            <person name="Nakamura Y."/>
            <person name="Ichinomiya M."/>
            <person name="Sato N."/>
            <person name="Blanc-Mathieu R."/>
            <person name="Endo H."/>
            <person name="Kuwata A."/>
            <person name="Ogata H."/>
        </authorList>
    </citation>
    <scope>NUCLEOTIDE SEQUENCE [LARGE SCALE GENOMIC DNA]</scope>
    <source>
        <strain evidence="10">NIES 3699</strain>
    </source>
</reference>
<evidence type="ECO:0000313" key="10">
    <source>
        <dbReference type="Proteomes" id="UP001165160"/>
    </source>
</evidence>
<feature type="compositionally biased region" description="Basic and acidic residues" evidence="6">
    <location>
        <begin position="17"/>
        <end position="27"/>
    </location>
</feature>
<keyword evidence="4 5" id="KW-0067">ATP-binding</keyword>
<sequence>MSAGLLRLSLGSTSLKEGSERDKDAIRTGRNLTEEEDGIGESSGEDEEEESSSESEEDESSSEEDSSSSSEDKNDDDDDDDDDEDDSSSSSSDEYDSDDELVRTKVIFDDDEEIRIRQIPTDSTYADLRRKLKKEYKIGDDNFKLYYYDHEGDKISIQSKRDLRLALREEFKMQDEDDDDEGGGREEGEGDNSNAGPKSSHWRLYIASSPLQRPGTSSMSTLPLHTPKNSERLVWQQGTLLGRGAFGKVYKAFAHNFGSEFAVKCVNLHSGGGTKKKNSKILKSLQNEIEFLRKLEHPNIVSYLGTEQRKKQLFVFMQYCAGGSVAAAIKKWGALCEAVVRRYTLQILDGLTFLHSRQIAHRDIKPSNLLLHDGIVKLADFGTARFTETATQENLQVKKESFTAGHVGTCIYMAPEVMSSGSKHEELSLVDETGTRADKSQLKFDILKTDIWSLGASVVEMASGEPAFASQAKAVYSVCIQEKGPNIPECLSDEGKDFLKSCFKHDFVHRPDSVSLREHTFCDSVTSNPDFLRTSATTPNLLAEMSEDFTTIHTDLDLSNSLEEEHSKEVKMGGLEGLEGEESSEVVEELLEISSSDFKTLSSFKSDSYTGGW</sequence>
<evidence type="ECO:0000256" key="2">
    <source>
        <dbReference type="ARBA" id="ARBA00022741"/>
    </source>
</evidence>
<feature type="region of interest" description="Disordered" evidence="6">
    <location>
        <begin position="171"/>
        <end position="200"/>
    </location>
</feature>
<evidence type="ECO:0000259" key="7">
    <source>
        <dbReference type="PROSITE" id="PS50011"/>
    </source>
</evidence>
<dbReference type="Pfam" id="PF00069">
    <property type="entry name" value="Pkinase"/>
    <property type="match status" value="1"/>
</dbReference>
<feature type="domain" description="Protein kinase" evidence="7">
    <location>
        <begin position="235"/>
        <end position="522"/>
    </location>
</feature>
<feature type="compositionally biased region" description="Low complexity" evidence="6">
    <location>
        <begin position="1"/>
        <end position="15"/>
    </location>
</feature>
<dbReference type="InterPro" id="IPR053793">
    <property type="entry name" value="PB1-like"/>
</dbReference>
<evidence type="ECO:0000256" key="5">
    <source>
        <dbReference type="PROSITE-ProRule" id="PRU10141"/>
    </source>
</evidence>
<gene>
    <name evidence="9" type="ORF">TrVE_jg835</name>
</gene>
<dbReference type="GO" id="GO:0004672">
    <property type="term" value="F:protein kinase activity"/>
    <property type="evidence" value="ECO:0007669"/>
    <property type="project" value="InterPro"/>
</dbReference>
<keyword evidence="2 5" id="KW-0547">Nucleotide-binding</keyword>
<dbReference type="AlphaFoldDB" id="A0A9W6ZH65"/>
<accession>A0A9W6ZH65</accession>
<keyword evidence="3" id="KW-0418">Kinase</keyword>
<evidence type="ECO:0000256" key="6">
    <source>
        <dbReference type="SAM" id="MobiDB-lite"/>
    </source>
</evidence>
<name>A0A9W6ZH65_9STRA</name>
<dbReference type="CDD" id="cd06606">
    <property type="entry name" value="STKc_MAPKKK"/>
    <property type="match status" value="1"/>
</dbReference>
<feature type="domain" description="PB1" evidence="8">
    <location>
        <begin position="101"/>
        <end position="178"/>
    </location>
</feature>
<dbReference type="InterPro" id="IPR008271">
    <property type="entry name" value="Ser/Thr_kinase_AS"/>
</dbReference>
<feature type="binding site" evidence="5">
    <location>
        <position position="264"/>
    </location>
    <ligand>
        <name>ATP</name>
        <dbReference type="ChEBI" id="CHEBI:30616"/>
    </ligand>
</feature>
<evidence type="ECO:0000256" key="1">
    <source>
        <dbReference type="ARBA" id="ARBA00022679"/>
    </source>
</evidence>
<keyword evidence="10" id="KW-1185">Reference proteome</keyword>
<feature type="compositionally biased region" description="Acidic residues" evidence="6">
    <location>
        <begin position="73"/>
        <end position="99"/>
    </location>
</feature>
<dbReference type="InterPro" id="IPR050538">
    <property type="entry name" value="MAP_kinase_kinase_kinase"/>
</dbReference>
<dbReference type="PROSITE" id="PS50011">
    <property type="entry name" value="PROTEIN_KINASE_DOM"/>
    <property type="match status" value="1"/>
</dbReference>
<dbReference type="SUPFAM" id="SSF54277">
    <property type="entry name" value="CAD &amp; PB1 domains"/>
    <property type="match status" value="1"/>
</dbReference>
<dbReference type="InterPro" id="IPR000270">
    <property type="entry name" value="PB1_dom"/>
</dbReference>
<dbReference type="Proteomes" id="UP001165160">
    <property type="component" value="Unassembled WGS sequence"/>
</dbReference>
<dbReference type="PROSITE" id="PS51745">
    <property type="entry name" value="PB1"/>
    <property type="match status" value="1"/>
</dbReference>
<evidence type="ECO:0000313" key="9">
    <source>
        <dbReference type="EMBL" id="GMH49975.1"/>
    </source>
</evidence>